<reference evidence="2" key="2">
    <citation type="submission" date="2020-09" db="EMBL/GenBank/DDBJ databases">
        <authorList>
            <person name="Sun Q."/>
            <person name="Ohkuma M."/>
        </authorList>
    </citation>
    <scope>NUCLEOTIDE SEQUENCE</scope>
    <source>
        <strain evidence="2">JCM 19596</strain>
    </source>
</reference>
<evidence type="ECO:0008006" key="4">
    <source>
        <dbReference type="Google" id="ProtNLM"/>
    </source>
</evidence>
<proteinExistence type="predicted"/>
<dbReference type="Proteomes" id="UP000607197">
    <property type="component" value="Unassembled WGS sequence"/>
</dbReference>
<reference evidence="2" key="1">
    <citation type="journal article" date="2014" name="Int. J. Syst. Evol. Microbiol.">
        <title>Complete genome sequence of Corynebacterium casei LMG S-19264T (=DSM 44701T), isolated from a smear-ripened cheese.</title>
        <authorList>
            <consortium name="US DOE Joint Genome Institute (JGI-PGF)"/>
            <person name="Walter F."/>
            <person name="Albersmeier A."/>
            <person name="Kalinowski J."/>
            <person name="Ruckert C."/>
        </authorList>
    </citation>
    <scope>NUCLEOTIDE SEQUENCE</scope>
    <source>
        <strain evidence="2">JCM 19596</strain>
    </source>
</reference>
<gene>
    <name evidence="2" type="ORF">GCM10009039_19270</name>
</gene>
<accession>A0A830FJ49</accession>
<organism evidence="2 3">
    <name type="scientific">Halocalculus aciditolerans</name>
    <dbReference type="NCBI Taxonomy" id="1383812"/>
    <lineage>
        <taxon>Archaea</taxon>
        <taxon>Methanobacteriati</taxon>
        <taxon>Methanobacteriota</taxon>
        <taxon>Stenosarchaea group</taxon>
        <taxon>Halobacteria</taxon>
        <taxon>Halobacteriales</taxon>
        <taxon>Halobacteriaceae</taxon>
        <taxon>Halocalculus</taxon>
    </lineage>
</organism>
<evidence type="ECO:0000313" key="3">
    <source>
        <dbReference type="Proteomes" id="UP000607197"/>
    </source>
</evidence>
<sequence>MGDFVFPVDTAVTASTTSISFDDGVPVIVRDADGETVTEARPTTTRSFDAGTYSVEFCAALKLYVRVDAGFDLAVEPGQTRLDFADETTVRIGARSRHEHPAGTITTTTDPADVMRAVSLLGSALKTTTPERSYPTLRGHPPLVELGDEFDAPDHLERPDTGVRVEVPADYESVFVVAPLAYYLGADVVPGDDPRLVAGDFTHSLDHRDGLAAGVEEALKQVFILDCATRTEGVYDVDLHERDELDAAVDLDFPALYDADAEARLAAYFAVPFETVAPHVPEWKQTTHVAPTPDSVELLPHVVNDLALVRPPQTRALGDADAKTDAVRDFMRSTGASTPGSATAVPRTVRPEHTPSIEQSWIGEGAPLGASKPTRDAFENALGRTPSDGDVDVAVVCNDDAMNAEGDVVNDAYELRGDVAMNVTVYERLHTDALRDLLASDVDFLHFIGHIDGEGFKCPDGLLDARTLDDDAVGVDAFLLNACRSYEQGMALLERGSIAGVVTVRDVVNRGATAIGQTLARLLNHGFPITAALDVAGEESFMSNRYVVVGDGGFSLAPTRGRTPAVYEVDEHADDTYTVGIDAYPTSDAGMGSMTVPYFDGNDQYFLNSGRVSEFTLDHGDLIEFLTLQDVPLRVDGDLTWSTEFALDAL</sequence>
<name>A0A830FJ49_9EURY</name>
<protein>
    <recommendedName>
        <fullName evidence="4">Caspase family protein</fullName>
    </recommendedName>
</protein>
<evidence type="ECO:0000313" key="2">
    <source>
        <dbReference type="EMBL" id="GGL61231.1"/>
    </source>
</evidence>
<dbReference type="AlphaFoldDB" id="A0A830FJ49"/>
<comment type="caution">
    <text evidence="2">The sequence shown here is derived from an EMBL/GenBank/DDBJ whole genome shotgun (WGS) entry which is preliminary data.</text>
</comment>
<keyword evidence="3" id="KW-1185">Reference proteome</keyword>
<feature type="region of interest" description="Disordered" evidence="1">
    <location>
        <begin position="332"/>
        <end position="355"/>
    </location>
</feature>
<evidence type="ECO:0000256" key="1">
    <source>
        <dbReference type="SAM" id="MobiDB-lite"/>
    </source>
</evidence>
<dbReference type="EMBL" id="BMPG01000002">
    <property type="protein sequence ID" value="GGL61231.1"/>
    <property type="molecule type" value="Genomic_DNA"/>
</dbReference>